<feature type="transmembrane region" description="Helical" evidence="1">
    <location>
        <begin position="46"/>
        <end position="70"/>
    </location>
</feature>
<reference evidence="2 3" key="1">
    <citation type="journal article" date="2015" name="Genome Announc.">
        <title>Draft Genome Sequence of the Terrestrial Cyanobacterium Scytonema millei VB511283, Isolated from Eastern India.</title>
        <authorList>
            <person name="Sen D."/>
            <person name="Chandrababunaidu M.M."/>
            <person name="Singh D."/>
            <person name="Sanghi N."/>
            <person name="Ghorai A."/>
            <person name="Mishra G.P."/>
            <person name="Madduluri M."/>
            <person name="Adhikary S.P."/>
            <person name="Tripathy S."/>
        </authorList>
    </citation>
    <scope>NUCLEOTIDE SEQUENCE [LARGE SCALE GENOMIC DNA]</scope>
    <source>
        <strain evidence="2 3">VB511283</strain>
    </source>
</reference>
<keyword evidence="1" id="KW-0812">Transmembrane</keyword>
<evidence type="ECO:0000256" key="1">
    <source>
        <dbReference type="SAM" id="Phobius"/>
    </source>
</evidence>
<accession>A0A9X5I4E6</accession>
<keyword evidence="1" id="KW-0472">Membrane</keyword>
<protein>
    <submittedName>
        <fullName evidence="2">Uncharacterized protein</fullName>
    </submittedName>
</protein>
<sequence>MLDLHIMAEFSRTHCVSICAFLVPATLIATIATMIFTALRHPQARVWQAAGVAGFFALIMILHVATWLSIGVVMAPTYILLGLASTCLLTNLGMIVLQRRLALNM</sequence>
<dbReference type="AlphaFoldDB" id="A0A9X5I4E6"/>
<evidence type="ECO:0000313" key="2">
    <source>
        <dbReference type="EMBL" id="NHC34905.1"/>
    </source>
</evidence>
<dbReference type="EMBL" id="JTJC03000002">
    <property type="protein sequence ID" value="NHC34905.1"/>
    <property type="molecule type" value="Genomic_DNA"/>
</dbReference>
<keyword evidence="3" id="KW-1185">Reference proteome</keyword>
<gene>
    <name evidence="2" type="ORF">QH73_0009565</name>
</gene>
<dbReference type="Proteomes" id="UP000031532">
    <property type="component" value="Unassembled WGS sequence"/>
</dbReference>
<comment type="caution">
    <text evidence="2">The sequence shown here is derived from an EMBL/GenBank/DDBJ whole genome shotgun (WGS) entry which is preliminary data.</text>
</comment>
<feature type="transmembrane region" description="Helical" evidence="1">
    <location>
        <begin position="76"/>
        <end position="97"/>
    </location>
</feature>
<feature type="transmembrane region" description="Helical" evidence="1">
    <location>
        <begin position="20"/>
        <end position="39"/>
    </location>
</feature>
<name>A0A9X5I4E6_9CYAN</name>
<dbReference type="RefSeq" id="WP_039716613.1">
    <property type="nucleotide sequence ID" value="NZ_JTJC03000002.1"/>
</dbReference>
<organism evidence="2 3">
    <name type="scientific">Scytonema millei VB511283</name>
    <dbReference type="NCBI Taxonomy" id="1245923"/>
    <lineage>
        <taxon>Bacteria</taxon>
        <taxon>Bacillati</taxon>
        <taxon>Cyanobacteriota</taxon>
        <taxon>Cyanophyceae</taxon>
        <taxon>Nostocales</taxon>
        <taxon>Scytonemataceae</taxon>
        <taxon>Scytonema</taxon>
    </lineage>
</organism>
<dbReference type="OrthoDB" id="514266at2"/>
<evidence type="ECO:0000313" key="3">
    <source>
        <dbReference type="Proteomes" id="UP000031532"/>
    </source>
</evidence>
<proteinExistence type="predicted"/>
<keyword evidence="1" id="KW-1133">Transmembrane helix</keyword>